<gene>
    <name evidence="17" type="ORF">LCGC14_0971730</name>
</gene>
<comment type="similarity">
    <text evidence="3">Belongs to the anthranilate synthase component I family.</text>
</comment>
<dbReference type="SUPFAM" id="SSF56322">
    <property type="entry name" value="ADC synthase"/>
    <property type="match status" value="1"/>
</dbReference>
<comment type="pathway">
    <text evidence="2">Amino-acid biosynthesis; L-tryptophan biosynthesis; L-tryptophan from chorismate: step 1/5.</text>
</comment>
<keyword evidence="8" id="KW-0479">Metal-binding</keyword>
<protein>
    <recommendedName>
        <fullName evidence="6">Anthranilate synthase component 1</fullName>
        <ecNumber evidence="5">4.1.3.27</ecNumber>
    </recommendedName>
</protein>
<evidence type="ECO:0000259" key="16">
    <source>
        <dbReference type="Pfam" id="PF04715"/>
    </source>
</evidence>
<sequence length="498" mass="55272">MKQSEFDQLASQGYNRVPLAREVLADLDTPLSAYLKLADAPYSYLFESVQGGEKWGRYSIIGLPCHTVVKVRGNNISVEHNGEPIEQAETTDPLAWIETFQSRYKVAEVANLPKFNGGLVGYFGYDTVRYVEPRLGDAPESDPLDCPDILLMVSDEVVVFDNLSGRLYLIVHADPTTEHAYKKAQQRLDSLTKTLRNTALEFHNKAANKKVSEEDFISGFTEQGFKDAIEKAKQYITDGDIMQVVLSQRLSIPYSASPMDLYRALRTLNPSPYMYYLNLDGFYVVGSSPEILVRMEDQEVTVRPIAGTRPRGQTTEQDIAFENDLLSDPKELAEHLMLIDLGRNDVGRVSQTGTVELTDKMIIERYSHVMHIVSNVTGKLIDDMSAIDALKATFPAGTVSGAPKVRAMEIIDELEPVKRGVYAGAVGYISWSGNMDTAIAIRTAVIKDELLHIQAGAGIVYDSVPEMEWKETMNKARAIFRAVAMAEAGLESDPHADS</sequence>
<dbReference type="InterPro" id="IPR005256">
    <property type="entry name" value="Anth_synth_I_PabB"/>
</dbReference>
<keyword evidence="12" id="KW-0456">Lyase</keyword>
<dbReference type="EMBL" id="LAZR01003575">
    <property type="protein sequence ID" value="KKN16856.1"/>
    <property type="molecule type" value="Genomic_DNA"/>
</dbReference>
<evidence type="ECO:0000256" key="13">
    <source>
        <dbReference type="ARBA" id="ARBA00025634"/>
    </source>
</evidence>
<feature type="domain" description="Chorismate-utilising enzyme C-terminal" evidence="15">
    <location>
        <begin position="222"/>
        <end position="475"/>
    </location>
</feature>
<comment type="caution">
    <text evidence="17">The sequence shown here is derived from an EMBL/GenBank/DDBJ whole genome shotgun (WGS) entry which is preliminary data.</text>
</comment>
<dbReference type="InterPro" id="IPR015890">
    <property type="entry name" value="Chorismate_C"/>
</dbReference>
<evidence type="ECO:0000256" key="8">
    <source>
        <dbReference type="ARBA" id="ARBA00022723"/>
    </source>
</evidence>
<evidence type="ECO:0000256" key="1">
    <source>
        <dbReference type="ARBA" id="ARBA00001946"/>
    </source>
</evidence>
<dbReference type="EC" id="4.1.3.27" evidence="5"/>
<evidence type="ECO:0000256" key="4">
    <source>
        <dbReference type="ARBA" id="ARBA00011575"/>
    </source>
</evidence>
<comment type="cofactor">
    <cofactor evidence="1">
        <name>Mg(2+)</name>
        <dbReference type="ChEBI" id="CHEBI:18420"/>
    </cofactor>
</comment>
<evidence type="ECO:0000256" key="11">
    <source>
        <dbReference type="ARBA" id="ARBA00023141"/>
    </source>
</evidence>
<dbReference type="InterPro" id="IPR005801">
    <property type="entry name" value="ADC_synthase"/>
</dbReference>
<evidence type="ECO:0000256" key="9">
    <source>
        <dbReference type="ARBA" id="ARBA00022822"/>
    </source>
</evidence>
<keyword evidence="7" id="KW-0028">Amino-acid biosynthesis</keyword>
<keyword evidence="11" id="KW-0057">Aromatic amino acid biosynthesis</keyword>
<dbReference type="GO" id="GO:0046872">
    <property type="term" value="F:metal ion binding"/>
    <property type="evidence" value="ECO:0007669"/>
    <property type="project" value="UniProtKB-KW"/>
</dbReference>
<dbReference type="PANTHER" id="PTHR11236:SF48">
    <property type="entry name" value="ISOCHORISMATE SYNTHASE MENF"/>
    <property type="match status" value="1"/>
</dbReference>
<dbReference type="GO" id="GO:0004049">
    <property type="term" value="F:anthranilate synthase activity"/>
    <property type="evidence" value="ECO:0007669"/>
    <property type="project" value="UniProtKB-EC"/>
</dbReference>
<dbReference type="InterPro" id="IPR006805">
    <property type="entry name" value="Anth_synth_I_N"/>
</dbReference>
<dbReference type="UniPathway" id="UPA00035">
    <property type="reaction ID" value="UER00040"/>
</dbReference>
<organism evidence="17">
    <name type="scientific">marine sediment metagenome</name>
    <dbReference type="NCBI Taxonomy" id="412755"/>
    <lineage>
        <taxon>unclassified sequences</taxon>
        <taxon>metagenomes</taxon>
        <taxon>ecological metagenomes</taxon>
    </lineage>
</organism>
<comment type="subunit">
    <text evidence="4">Heterotetramer consisting of two non-identical subunits: a beta subunit (TrpG) and a large alpha subunit (TrpE).</text>
</comment>
<evidence type="ECO:0000313" key="17">
    <source>
        <dbReference type="EMBL" id="KKN16856.1"/>
    </source>
</evidence>
<dbReference type="GO" id="GO:0000162">
    <property type="term" value="P:L-tryptophan biosynthetic process"/>
    <property type="evidence" value="ECO:0007669"/>
    <property type="project" value="UniProtKB-UniPathway"/>
</dbReference>
<comment type="catalytic activity">
    <reaction evidence="14">
        <text>chorismate + L-glutamine = anthranilate + pyruvate + L-glutamate + H(+)</text>
        <dbReference type="Rhea" id="RHEA:21732"/>
        <dbReference type="ChEBI" id="CHEBI:15361"/>
        <dbReference type="ChEBI" id="CHEBI:15378"/>
        <dbReference type="ChEBI" id="CHEBI:16567"/>
        <dbReference type="ChEBI" id="CHEBI:29748"/>
        <dbReference type="ChEBI" id="CHEBI:29985"/>
        <dbReference type="ChEBI" id="CHEBI:58359"/>
        <dbReference type="EC" id="4.1.3.27"/>
    </reaction>
</comment>
<evidence type="ECO:0000259" key="15">
    <source>
        <dbReference type="Pfam" id="PF00425"/>
    </source>
</evidence>
<dbReference type="NCBIfam" id="TIGR00564">
    <property type="entry name" value="trpE_most"/>
    <property type="match status" value="1"/>
</dbReference>
<dbReference type="PRINTS" id="PR00095">
    <property type="entry name" value="ANTSNTHASEI"/>
</dbReference>
<comment type="function">
    <text evidence="13">Part of a heterotetrameric complex that catalyzes the two-step biosynthesis of anthranilate, an intermediate in the biosynthesis of L-tryptophan. In the first step, the glutamine-binding beta subunit (TrpG) of anthranilate synthase (AS) provides the glutamine amidotransferase activity which generates ammonia as a substrate that, along with chorismate, is used in the second step, catalyzed by the large alpha subunit of AS (TrpE) to produce anthranilate. In the absence of TrpG, TrpE can synthesize anthranilate directly from chorismate and high concentrations of ammonia.</text>
</comment>
<dbReference type="InterPro" id="IPR019999">
    <property type="entry name" value="Anth_synth_I-like"/>
</dbReference>
<keyword evidence="10" id="KW-0460">Magnesium</keyword>
<reference evidence="17" key="1">
    <citation type="journal article" date="2015" name="Nature">
        <title>Complex archaea that bridge the gap between prokaryotes and eukaryotes.</title>
        <authorList>
            <person name="Spang A."/>
            <person name="Saw J.H."/>
            <person name="Jorgensen S.L."/>
            <person name="Zaremba-Niedzwiedzka K."/>
            <person name="Martijn J."/>
            <person name="Lind A.E."/>
            <person name="van Eijk R."/>
            <person name="Schleper C."/>
            <person name="Guy L."/>
            <person name="Ettema T.J."/>
        </authorList>
    </citation>
    <scope>NUCLEOTIDE SEQUENCE</scope>
</reference>
<dbReference type="Pfam" id="PF04715">
    <property type="entry name" value="Anth_synt_I_N"/>
    <property type="match status" value="1"/>
</dbReference>
<evidence type="ECO:0000256" key="5">
    <source>
        <dbReference type="ARBA" id="ARBA00012266"/>
    </source>
</evidence>
<dbReference type="AlphaFoldDB" id="A0A0F9QUN6"/>
<dbReference type="PANTHER" id="PTHR11236">
    <property type="entry name" value="AMINOBENZOATE/ANTHRANILATE SYNTHASE"/>
    <property type="match status" value="1"/>
</dbReference>
<dbReference type="Gene3D" id="3.60.120.10">
    <property type="entry name" value="Anthranilate synthase"/>
    <property type="match status" value="1"/>
</dbReference>
<evidence type="ECO:0000256" key="2">
    <source>
        <dbReference type="ARBA" id="ARBA00004873"/>
    </source>
</evidence>
<dbReference type="Pfam" id="PF00425">
    <property type="entry name" value="Chorismate_bind"/>
    <property type="match status" value="1"/>
</dbReference>
<evidence type="ECO:0000256" key="12">
    <source>
        <dbReference type="ARBA" id="ARBA00023239"/>
    </source>
</evidence>
<evidence type="ECO:0000256" key="7">
    <source>
        <dbReference type="ARBA" id="ARBA00022605"/>
    </source>
</evidence>
<proteinExistence type="inferred from homology"/>
<keyword evidence="9" id="KW-0822">Tryptophan biosynthesis</keyword>
<name>A0A0F9QUN6_9ZZZZ</name>
<feature type="domain" description="Anthranilate synthase component I N-terminal" evidence="16">
    <location>
        <begin position="26"/>
        <end position="169"/>
    </location>
</feature>
<accession>A0A0F9QUN6</accession>
<evidence type="ECO:0000256" key="10">
    <source>
        <dbReference type="ARBA" id="ARBA00022842"/>
    </source>
</evidence>
<evidence type="ECO:0000256" key="6">
    <source>
        <dbReference type="ARBA" id="ARBA00020653"/>
    </source>
</evidence>
<evidence type="ECO:0000256" key="3">
    <source>
        <dbReference type="ARBA" id="ARBA00009562"/>
    </source>
</evidence>
<evidence type="ECO:0000256" key="14">
    <source>
        <dbReference type="ARBA" id="ARBA00047683"/>
    </source>
</evidence>